<feature type="domain" description="Lipase-like C-terminal" evidence="6">
    <location>
        <begin position="47"/>
        <end position="158"/>
    </location>
</feature>
<evidence type="ECO:0000256" key="3">
    <source>
        <dbReference type="ARBA" id="ARBA00022729"/>
    </source>
</evidence>
<comment type="caution">
    <text evidence="7">The sequence shown here is derived from an EMBL/GenBank/DDBJ whole genome shotgun (WGS) entry which is preliminary data.</text>
</comment>
<reference evidence="7" key="1">
    <citation type="submission" date="2023-03" db="EMBL/GenBank/DDBJ databases">
        <title>Massive genome expansion in bonnet fungi (Mycena s.s.) driven by repeated elements and novel gene families across ecological guilds.</title>
        <authorList>
            <consortium name="Lawrence Berkeley National Laboratory"/>
            <person name="Harder C.B."/>
            <person name="Miyauchi S."/>
            <person name="Viragh M."/>
            <person name="Kuo A."/>
            <person name="Thoen E."/>
            <person name="Andreopoulos B."/>
            <person name="Lu D."/>
            <person name="Skrede I."/>
            <person name="Drula E."/>
            <person name="Henrissat B."/>
            <person name="Morin E."/>
            <person name="Kohler A."/>
            <person name="Barry K."/>
            <person name="LaButti K."/>
            <person name="Morin E."/>
            <person name="Salamov A."/>
            <person name="Lipzen A."/>
            <person name="Mereny Z."/>
            <person name="Hegedus B."/>
            <person name="Baldrian P."/>
            <person name="Stursova M."/>
            <person name="Weitz H."/>
            <person name="Taylor A."/>
            <person name="Grigoriev I.V."/>
            <person name="Nagy L.G."/>
            <person name="Martin F."/>
            <person name="Kauserud H."/>
        </authorList>
    </citation>
    <scope>NUCLEOTIDE SEQUENCE</scope>
    <source>
        <strain evidence="7">9284</strain>
    </source>
</reference>
<gene>
    <name evidence="7" type="ORF">FB45DRAFT_917645</name>
</gene>
<evidence type="ECO:0000313" key="7">
    <source>
        <dbReference type="EMBL" id="KAJ7631150.1"/>
    </source>
</evidence>
<evidence type="ECO:0000259" key="6">
    <source>
        <dbReference type="Pfam" id="PF24708"/>
    </source>
</evidence>
<dbReference type="GO" id="GO:0006629">
    <property type="term" value="P:lipid metabolic process"/>
    <property type="evidence" value="ECO:0007669"/>
    <property type="project" value="UniProtKB-KW"/>
</dbReference>
<keyword evidence="4" id="KW-0378">Hydrolase</keyword>
<evidence type="ECO:0000256" key="5">
    <source>
        <dbReference type="ARBA" id="ARBA00023098"/>
    </source>
</evidence>
<keyword evidence="2" id="KW-0964">Secreted</keyword>
<sequence>MTTTEEVNEPIPLVVVQGFLSSAGAYFWGDFGDYLNKDGPRRRTIFVSVGPVSSLHDRACELYYALMGGTADYGAEHSKIHNHARYGRHVEHGQYPEWSPNRPLHFLGHSMGGPTIIKLQSLIKQGHFGSEVHPRMILSVNTISAPFRGTQAVYLLGERVDGAPAVRPLSVGAFVGRTAHILSFLSPFLPPALDMHADCRSLTYRDASLLSLLKQLWRSDWAESRDVTPFDTTFQAADERESDGEGYTEPETFYRSHVAVMTRRNSLGNFHSPSMYRITSPFMYFFARRLGNFDFSTLRPRPSFLDHDSKSLGEEFWANDGVVPVFSQWHPHPCSRTRCQHEGKKANDVLEPGIWYVKSPEEDTHHLSIVPRWTATDLQRRFWVDLGQWLTSVEGTRRKSNTV</sequence>
<dbReference type="EMBL" id="JARKIF010000009">
    <property type="protein sequence ID" value="KAJ7631150.1"/>
    <property type="molecule type" value="Genomic_DNA"/>
</dbReference>
<evidence type="ECO:0000256" key="2">
    <source>
        <dbReference type="ARBA" id="ARBA00022525"/>
    </source>
</evidence>
<dbReference type="AlphaFoldDB" id="A0AAD7FPN8"/>
<name>A0AAD7FPN8_9AGAR</name>
<dbReference type="Proteomes" id="UP001221142">
    <property type="component" value="Unassembled WGS sequence"/>
</dbReference>
<keyword evidence="8" id="KW-1185">Reference proteome</keyword>
<evidence type="ECO:0000256" key="4">
    <source>
        <dbReference type="ARBA" id="ARBA00022801"/>
    </source>
</evidence>
<evidence type="ECO:0000313" key="8">
    <source>
        <dbReference type="Proteomes" id="UP001221142"/>
    </source>
</evidence>
<organism evidence="7 8">
    <name type="scientific">Roridomyces roridus</name>
    <dbReference type="NCBI Taxonomy" id="1738132"/>
    <lineage>
        <taxon>Eukaryota</taxon>
        <taxon>Fungi</taxon>
        <taxon>Dikarya</taxon>
        <taxon>Basidiomycota</taxon>
        <taxon>Agaricomycotina</taxon>
        <taxon>Agaricomycetes</taxon>
        <taxon>Agaricomycetidae</taxon>
        <taxon>Agaricales</taxon>
        <taxon>Marasmiineae</taxon>
        <taxon>Mycenaceae</taxon>
        <taxon>Roridomyces</taxon>
    </lineage>
</organism>
<dbReference type="PANTHER" id="PTHR34043">
    <property type="entry name" value="ALPHA/BETA-HYDROLASES SUPERFAMILY PROTEIN"/>
    <property type="match status" value="1"/>
</dbReference>
<comment type="subcellular location">
    <subcellularLocation>
        <location evidence="1">Secreted</location>
    </subcellularLocation>
</comment>
<proteinExistence type="predicted"/>
<keyword evidence="5" id="KW-0443">Lipid metabolism</keyword>
<dbReference type="Gene3D" id="3.40.50.1820">
    <property type="entry name" value="alpha/beta hydrolase"/>
    <property type="match status" value="1"/>
</dbReference>
<evidence type="ECO:0000256" key="1">
    <source>
        <dbReference type="ARBA" id="ARBA00004613"/>
    </source>
</evidence>
<keyword evidence="3" id="KW-0732">Signal</keyword>
<dbReference type="GO" id="GO:0005576">
    <property type="term" value="C:extracellular region"/>
    <property type="evidence" value="ECO:0007669"/>
    <property type="project" value="UniProtKB-SubCell"/>
</dbReference>
<accession>A0AAD7FPN8</accession>
<dbReference type="Pfam" id="PF24708">
    <property type="entry name" value="Lip_C"/>
    <property type="match status" value="1"/>
</dbReference>
<dbReference type="InterPro" id="IPR056304">
    <property type="entry name" value="Lip-like_C"/>
</dbReference>
<protein>
    <submittedName>
        <fullName evidence="7">Alpha/beta-hydrolase</fullName>
    </submittedName>
</protein>
<dbReference type="InterPro" id="IPR029058">
    <property type="entry name" value="AB_hydrolase_fold"/>
</dbReference>
<dbReference type="SUPFAM" id="SSF53474">
    <property type="entry name" value="alpha/beta-Hydrolases"/>
    <property type="match status" value="1"/>
</dbReference>
<dbReference type="PANTHER" id="PTHR34043:SF3">
    <property type="entry name" value="ALPHA_BETA-HYDROLASES SUPERFAMILY PROTEIN"/>
    <property type="match status" value="1"/>
</dbReference>
<dbReference type="GO" id="GO:0016787">
    <property type="term" value="F:hydrolase activity"/>
    <property type="evidence" value="ECO:0007669"/>
    <property type="project" value="UniProtKB-KW"/>
</dbReference>